<accession>A0AAW0APX6</accession>
<evidence type="ECO:0000313" key="3">
    <source>
        <dbReference type="Proteomes" id="UP001362999"/>
    </source>
</evidence>
<reference evidence="2 3" key="1">
    <citation type="journal article" date="2024" name="J Genomics">
        <title>Draft genome sequencing and assembly of Favolaschia claudopus CIRM-BRFM 2984 isolated from oak limbs.</title>
        <authorList>
            <person name="Navarro D."/>
            <person name="Drula E."/>
            <person name="Chaduli D."/>
            <person name="Cazenave R."/>
            <person name="Ahrendt S."/>
            <person name="Wang J."/>
            <person name="Lipzen A."/>
            <person name="Daum C."/>
            <person name="Barry K."/>
            <person name="Grigoriev I.V."/>
            <person name="Favel A."/>
            <person name="Rosso M.N."/>
            <person name="Martin F."/>
        </authorList>
    </citation>
    <scope>NUCLEOTIDE SEQUENCE [LARGE SCALE GENOMIC DNA]</scope>
    <source>
        <strain evidence="2 3">CIRM-BRFM 2984</strain>
    </source>
</reference>
<feature type="compositionally biased region" description="Low complexity" evidence="1">
    <location>
        <begin position="182"/>
        <end position="195"/>
    </location>
</feature>
<evidence type="ECO:0000256" key="1">
    <source>
        <dbReference type="SAM" id="MobiDB-lite"/>
    </source>
</evidence>
<organism evidence="2 3">
    <name type="scientific">Favolaschia claudopus</name>
    <dbReference type="NCBI Taxonomy" id="2862362"/>
    <lineage>
        <taxon>Eukaryota</taxon>
        <taxon>Fungi</taxon>
        <taxon>Dikarya</taxon>
        <taxon>Basidiomycota</taxon>
        <taxon>Agaricomycotina</taxon>
        <taxon>Agaricomycetes</taxon>
        <taxon>Agaricomycetidae</taxon>
        <taxon>Agaricales</taxon>
        <taxon>Marasmiineae</taxon>
        <taxon>Mycenaceae</taxon>
        <taxon>Favolaschia</taxon>
    </lineage>
</organism>
<feature type="region of interest" description="Disordered" evidence="1">
    <location>
        <begin position="138"/>
        <end position="195"/>
    </location>
</feature>
<dbReference type="Proteomes" id="UP001362999">
    <property type="component" value="Unassembled WGS sequence"/>
</dbReference>
<protein>
    <submittedName>
        <fullName evidence="2">Uncharacterized protein</fullName>
    </submittedName>
</protein>
<keyword evidence="3" id="KW-1185">Reference proteome</keyword>
<sequence length="261" mass="28734">MPPRRQATSRALPGGALETMFPLDQTLDNTLATPLRTPPAPRRQTRRRQPNGEDNTGADPSPMRTRRSQHQLPPTPVAPPHSELDPEPSPASRRPRRRTAATNQVASSSRTTLEDMPPGISFGNIFFLALTRRAIAASEPSERPRDLFDSDYENDNTGNQQSQRRVRFADDAQNLFSSPPESTSGRGSPSFSTPSRSPIFIPSPFYLYNSTYDSRVQDHVSNQSLARSALGIESRWLGHPFGTRLMAAARTLPISSCACPG</sequence>
<proteinExistence type="predicted"/>
<name>A0AAW0APX6_9AGAR</name>
<gene>
    <name evidence="2" type="ORF">R3P38DRAFT_2786872</name>
</gene>
<evidence type="ECO:0000313" key="2">
    <source>
        <dbReference type="EMBL" id="KAK7015377.1"/>
    </source>
</evidence>
<dbReference type="EMBL" id="JAWWNJ010000054">
    <property type="protein sequence ID" value="KAK7015377.1"/>
    <property type="molecule type" value="Genomic_DNA"/>
</dbReference>
<dbReference type="AlphaFoldDB" id="A0AAW0APX6"/>
<comment type="caution">
    <text evidence="2">The sequence shown here is derived from an EMBL/GenBank/DDBJ whole genome shotgun (WGS) entry which is preliminary data.</text>
</comment>
<feature type="region of interest" description="Disordered" evidence="1">
    <location>
        <begin position="1"/>
        <end position="118"/>
    </location>
</feature>